<dbReference type="PROSITE" id="PS50112">
    <property type="entry name" value="PAS"/>
    <property type="match status" value="1"/>
</dbReference>
<feature type="domain" description="PAC" evidence="11">
    <location>
        <begin position="463"/>
        <end position="516"/>
    </location>
</feature>
<proteinExistence type="predicted"/>
<dbReference type="SUPFAM" id="SSF52172">
    <property type="entry name" value="CheY-like"/>
    <property type="match status" value="1"/>
</dbReference>
<dbReference type="PROSITE" id="PS50110">
    <property type="entry name" value="RESPONSE_REGULATORY"/>
    <property type="match status" value="1"/>
</dbReference>
<dbReference type="Pfam" id="PF00072">
    <property type="entry name" value="Response_reg"/>
    <property type="match status" value="1"/>
</dbReference>
<dbReference type="InterPro" id="IPR004358">
    <property type="entry name" value="Sig_transdc_His_kin-like_C"/>
</dbReference>
<feature type="domain" description="PAS" evidence="10">
    <location>
        <begin position="387"/>
        <end position="458"/>
    </location>
</feature>
<dbReference type="InterPro" id="IPR005467">
    <property type="entry name" value="His_kinase_dom"/>
</dbReference>
<dbReference type="InterPro" id="IPR003594">
    <property type="entry name" value="HATPase_dom"/>
</dbReference>
<dbReference type="InterPro" id="IPR000014">
    <property type="entry name" value="PAS"/>
</dbReference>
<evidence type="ECO:0000256" key="1">
    <source>
        <dbReference type="ARBA" id="ARBA00000085"/>
    </source>
</evidence>
<dbReference type="InterPro" id="IPR011006">
    <property type="entry name" value="CheY-like_superfamily"/>
</dbReference>
<dbReference type="InterPro" id="IPR013655">
    <property type="entry name" value="PAS_fold_3"/>
</dbReference>
<dbReference type="InterPro" id="IPR003661">
    <property type="entry name" value="HisK_dim/P_dom"/>
</dbReference>
<evidence type="ECO:0000313" key="12">
    <source>
        <dbReference type="EMBL" id="MBK1662014.1"/>
    </source>
</evidence>
<dbReference type="Gene3D" id="3.30.565.10">
    <property type="entry name" value="Histidine kinase-like ATPase, C-terminal domain"/>
    <property type="match status" value="1"/>
</dbReference>
<feature type="domain" description="Response regulatory" evidence="9">
    <location>
        <begin position="804"/>
        <end position="921"/>
    </location>
</feature>
<dbReference type="EC" id="2.7.13.3" evidence="2"/>
<accession>A0ABS1D810</accession>
<evidence type="ECO:0000313" key="13">
    <source>
        <dbReference type="Proteomes" id="UP000697995"/>
    </source>
</evidence>
<protein>
    <recommendedName>
        <fullName evidence="2">histidine kinase</fullName>
        <ecNumber evidence="2">2.7.13.3</ecNumber>
    </recommendedName>
</protein>
<dbReference type="NCBIfam" id="TIGR00229">
    <property type="entry name" value="sensory_box"/>
    <property type="match status" value="3"/>
</dbReference>
<evidence type="ECO:0000259" key="10">
    <source>
        <dbReference type="PROSITE" id="PS50112"/>
    </source>
</evidence>
<evidence type="ECO:0000256" key="4">
    <source>
        <dbReference type="ARBA" id="ARBA00022679"/>
    </source>
</evidence>
<dbReference type="SMART" id="SM00388">
    <property type="entry name" value="HisKA"/>
    <property type="match status" value="1"/>
</dbReference>
<dbReference type="InterPro" id="IPR001789">
    <property type="entry name" value="Sig_transdc_resp-reg_receiver"/>
</dbReference>
<dbReference type="SUPFAM" id="SSF55785">
    <property type="entry name" value="PYP-like sensor domain (PAS domain)"/>
    <property type="match status" value="4"/>
</dbReference>
<dbReference type="InterPro" id="IPR052162">
    <property type="entry name" value="Sensor_kinase/Photoreceptor"/>
</dbReference>
<dbReference type="PRINTS" id="PR00344">
    <property type="entry name" value="BCTRLSENSOR"/>
</dbReference>
<dbReference type="Gene3D" id="3.30.450.20">
    <property type="entry name" value="PAS domain"/>
    <property type="match status" value="4"/>
</dbReference>
<dbReference type="SMART" id="SM00387">
    <property type="entry name" value="HATPase_c"/>
    <property type="match status" value="1"/>
</dbReference>
<evidence type="ECO:0000256" key="5">
    <source>
        <dbReference type="ARBA" id="ARBA00022777"/>
    </source>
</evidence>
<dbReference type="PROSITE" id="PS50113">
    <property type="entry name" value="PAC"/>
    <property type="match status" value="3"/>
</dbReference>
<dbReference type="InterPro" id="IPR000700">
    <property type="entry name" value="PAS-assoc_C"/>
</dbReference>
<dbReference type="Pfam" id="PF08447">
    <property type="entry name" value="PAS_3"/>
    <property type="match status" value="3"/>
</dbReference>
<dbReference type="Proteomes" id="UP000697995">
    <property type="component" value="Unassembled WGS sequence"/>
</dbReference>
<dbReference type="SMART" id="SM00091">
    <property type="entry name" value="PAS"/>
    <property type="match status" value="4"/>
</dbReference>
<feature type="coiled-coil region" evidence="7">
    <location>
        <begin position="507"/>
        <end position="552"/>
    </location>
</feature>
<dbReference type="Gene3D" id="2.10.70.100">
    <property type="match status" value="3"/>
</dbReference>
<dbReference type="SUPFAM" id="SSF47384">
    <property type="entry name" value="Homodimeric domain of signal transducing histidine kinase"/>
    <property type="match status" value="1"/>
</dbReference>
<dbReference type="InterPro" id="IPR036890">
    <property type="entry name" value="HATPase_C_sf"/>
</dbReference>
<dbReference type="PANTHER" id="PTHR43304">
    <property type="entry name" value="PHYTOCHROME-LIKE PROTEIN CPH1"/>
    <property type="match status" value="1"/>
</dbReference>
<dbReference type="Gene3D" id="1.10.287.130">
    <property type="match status" value="1"/>
</dbReference>
<evidence type="ECO:0000256" key="3">
    <source>
        <dbReference type="ARBA" id="ARBA00022553"/>
    </source>
</evidence>
<evidence type="ECO:0000259" key="11">
    <source>
        <dbReference type="PROSITE" id="PS50113"/>
    </source>
</evidence>
<comment type="caution">
    <text evidence="12">The sequence shown here is derived from an EMBL/GenBank/DDBJ whole genome shotgun (WGS) entry which is preliminary data.</text>
</comment>
<dbReference type="InterPro" id="IPR001610">
    <property type="entry name" value="PAC"/>
</dbReference>
<dbReference type="Gene3D" id="3.40.50.2300">
    <property type="match status" value="1"/>
</dbReference>
<keyword evidence="5" id="KW-0418">Kinase</keyword>
<dbReference type="SUPFAM" id="SSF55874">
    <property type="entry name" value="ATPase domain of HSP90 chaperone/DNA topoisomerase II/histidine kinase"/>
    <property type="match status" value="1"/>
</dbReference>
<evidence type="ECO:0000256" key="6">
    <source>
        <dbReference type="PROSITE-ProRule" id="PRU00169"/>
    </source>
</evidence>
<dbReference type="InterPro" id="IPR036097">
    <property type="entry name" value="HisK_dim/P_sf"/>
</dbReference>
<feature type="modified residue" description="4-aspartylphosphate" evidence="6">
    <location>
        <position position="854"/>
    </location>
</feature>
<dbReference type="InterPro" id="IPR013656">
    <property type="entry name" value="PAS_4"/>
</dbReference>
<dbReference type="CDD" id="cd00130">
    <property type="entry name" value="PAS"/>
    <property type="match status" value="4"/>
</dbReference>
<comment type="catalytic activity">
    <reaction evidence="1">
        <text>ATP + protein L-histidine = ADP + protein N-phospho-L-histidine.</text>
        <dbReference type="EC" id="2.7.13.3"/>
    </reaction>
</comment>
<dbReference type="SMART" id="SM00086">
    <property type="entry name" value="PAC"/>
    <property type="match status" value="3"/>
</dbReference>
<keyword evidence="4" id="KW-0808">Transferase</keyword>
<dbReference type="Pfam" id="PF08448">
    <property type="entry name" value="PAS_4"/>
    <property type="match status" value="1"/>
</dbReference>
<dbReference type="PROSITE" id="PS50109">
    <property type="entry name" value="HIS_KIN"/>
    <property type="match status" value="1"/>
</dbReference>
<name>A0ABS1D810_9PROT</name>
<dbReference type="SMART" id="SM00448">
    <property type="entry name" value="REC"/>
    <property type="match status" value="1"/>
</dbReference>
<keyword evidence="3 6" id="KW-0597">Phosphoprotein</keyword>
<gene>
    <name evidence="12" type="ORF">CKO45_27875</name>
</gene>
<dbReference type="EMBL" id="NRSG01000426">
    <property type="protein sequence ID" value="MBK1662014.1"/>
    <property type="molecule type" value="Genomic_DNA"/>
</dbReference>
<feature type="domain" description="Histidine kinase" evidence="8">
    <location>
        <begin position="561"/>
        <end position="784"/>
    </location>
</feature>
<evidence type="ECO:0000259" key="9">
    <source>
        <dbReference type="PROSITE" id="PS50110"/>
    </source>
</evidence>
<evidence type="ECO:0000256" key="7">
    <source>
        <dbReference type="SAM" id="Coils"/>
    </source>
</evidence>
<keyword evidence="7" id="KW-0175">Coiled coil</keyword>
<sequence>MVGTARGAAVSTKPVSSWHDLASEALFQALGDNAYELDREFRFVTFNAGCAAYYGTPTEAALGRPIWDVMQGSRGSWLEVFLREAMVTRRPARVERHGVVRPDRWVEVTAFPTSRGLGVAFRDRTTEHQAVEALRESEARLRLAQQAGGVGTWEWDVATGALRWSEECHRIHGTDPSRPATVEAWRGGIHPEDQPRVQAELAALLASMRTGWEVEFRYRRQSDGTVRWIVGRGEVVRDAGGRPLRMLGVSLDVTERRAVQARLRLALEAGRMAVFELDVAKDEVIGSPELNQLFGFPPHAEPTREERRARYLPGERERLLRSGREALALGERFFEAEFRCAWPDGSVRWLLLRAEMASGADGRVTRVLGVLVDVTDRKAAEAALGESDERLRLATEAAEVGFWDLDPVAGTLVWSPRVYAIFGITPVTPVGRADLLGALHPEDRAVVQAAYAAAVDPAQRALYAVEYRVLGKEDGTVRWVASTGRGLFDKAGRCIRLIGTAIDVTARKQAEAVLAQREAELRRLNETLEHRVVEAVAAREEAQARLAHAQRMEALGQLAGGIAHDFNNVLQAVQGGARLIEAAPGEAPRVLRLARMVADAAKRGATVTRRLLAFSRRAELRAEPTDVADLLTAIQEVLAHTLGAGIRIELAIEPRLPPLFADKGQLETALVNLAANARDAMAGQGVITLVAAAALYAGDEPERPSRLGPGAYVRLCVRDTGEGMTPEVLARASEPFFTTKPEGKGTGLGLAMARGFAEQSGGALHMESAPGRGTTVSLWLPVADAEIPVTAPAGAPLAGERIARVLLVDDEAVVRDITAEGLRVAGYVVRPAANAAEVLALLDAGEAVDILVSDLSMPGIDGLALVREVQRRRPGLPAILLTGFVTDAAELAMGGALSGAFSLLRKPVEPAFLAERVAVLLEGREAEDWRRAGIGVGKNSDRR</sequence>
<keyword evidence="13" id="KW-1185">Reference proteome</keyword>
<organism evidence="12 13">
    <name type="scientific">Paracraurococcus ruber</name>
    <dbReference type="NCBI Taxonomy" id="77675"/>
    <lineage>
        <taxon>Bacteria</taxon>
        <taxon>Pseudomonadati</taxon>
        <taxon>Pseudomonadota</taxon>
        <taxon>Alphaproteobacteria</taxon>
        <taxon>Acetobacterales</taxon>
        <taxon>Roseomonadaceae</taxon>
        <taxon>Paracraurococcus</taxon>
    </lineage>
</organism>
<evidence type="ECO:0000259" key="8">
    <source>
        <dbReference type="PROSITE" id="PS50109"/>
    </source>
</evidence>
<evidence type="ECO:0000256" key="2">
    <source>
        <dbReference type="ARBA" id="ARBA00012438"/>
    </source>
</evidence>
<feature type="domain" description="PAC" evidence="11">
    <location>
        <begin position="212"/>
        <end position="265"/>
    </location>
</feature>
<dbReference type="Pfam" id="PF02518">
    <property type="entry name" value="HATPase_c"/>
    <property type="match status" value="1"/>
</dbReference>
<dbReference type="PANTHER" id="PTHR43304:SF1">
    <property type="entry name" value="PAC DOMAIN-CONTAINING PROTEIN"/>
    <property type="match status" value="1"/>
</dbReference>
<dbReference type="InterPro" id="IPR035965">
    <property type="entry name" value="PAS-like_dom_sf"/>
</dbReference>
<reference evidence="12 13" key="1">
    <citation type="journal article" date="2020" name="Microorganisms">
        <title>Osmotic Adaptation and Compatible Solute Biosynthesis of Phototrophic Bacteria as Revealed from Genome Analyses.</title>
        <authorList>
            <person name="Imhoff J.F."/>
            <person name="Rahn T."/>
            <person name="Kunzel S."/>
            <person name="Keller A."/>
            <person name="Neulinger S.C."/>
        </authorList>
    </citation>
    <scope>NUCLEOTIDE SEQUENCE [LARGE SCALE GENOMIC DNA]</scope>
    <source>
        <strain evidence="12 13">DSM 15382</strain>
    </source>
</reference>
<feature type="domain" description="PAC" evidence="11">
    <location>
        <begin position="334"/>
        <end position="386"/>
    </location>
</feature>